<gene>
    <name evidence="1" type="ORF">Sps_04276</name>
</gene>
<evidence type="ECO:0000313" key="1">
    <source>
        <dbReference type="EMBL" id="AQS39379.1"/>
    </source>
</evidence>
<name>A0A1S6HV64_9GAMM</name>
<dbReference type="KEGG" id="spsw:Sps_04276"/>
<dbReference type="EMBL" id="CP014782">
    <property type="protein sequence ID" value="AQS39379.1"/>
    <property type="molecule type" value="Genomic_DNA"/>
</dbReference>
<dbReference type="Proteomes" id="UP000189545">
    <property type="component" value="Chromosome"/>
</dbReference>
<organism evidence="1 2">
    <name type="scientific">Shewanella psychrophila</name>
    <dbReference type="NCBI Taxonomy" id="225848"/>
    <lineage>
        <taxon>Bacteria</taxon>
        <taxon>Pseudomonadati</taxon>
        <taxon>Pseudomonadota</taxon>
        <taxon>Gammaproteobacteria</taxon>
        <taxon>Alteromonadales</taxon>
        <taxon>Shewanellaceae</taxon>
        <taxon>Shewanella</taxon>
    </lineage>
</organism>
<proteinExistence type="predicted"/>
<accession>A0A1S6HV64</accession>
<reference evidence="1 2" key="1">
    <citation type="submission" date="2016-03" db="EMBL/GenBank/DDBJ databases">
        <title>Complete genome sequence of Shewanella psychrophila WP2, a deep sea bacterium isolated from west Pacific sediment.</title>
        <authorList>
            <person name="Xu G."/>
            <person name="Jian H."/>
        </authorList>
    </citation>
    <scope>NUCLEOTIDE SEQUENCE [LARGE SCALE GENOMIC DNA]</scope>
    <source>
        <strain evidence="1 2">WP2</strain>
    </source>
</reference>
<protein>
    <submittedName>
        <fullName evidence="1">Uncharacterized protein</fullName>
    </submittedName>
</protein>
<keyword evidence="2" id="KW-1185">Reference proteome</keyword>
<evidence type="ECO:0000313" key="2">
    <source>
        <dbReference type="Proteomes" id="UP000189545"/>
    </source>
</evidence>
<sequence>MSYVCLEHTRPFTSDAATETTGADSYEIKNQRLAEVSTYNPAATGRLQSRYNLQQITQYIISQKLKQKMSASFI</sequence>
<dbReference type="AlphaFoldDB" id="A0A1S6HV64"/>